<protein>
    <submittedName>
        <fullName evidence="2">Uncharacterized protein</fullName>
    </submittedName>
</protein>
<sequence length="138" mass="14192">MHASHRITSPSHGSPASEETPNLSIKDAKSPGPSVVFLKPSSHTSSILLLQASTSISPQLCNLLVFTISNTATMQFNVNTILAALAMASFASAQGNGLCIEKGAEACSGQYPKECSVASGTGVIFTSCCLSTVTCTQP</sequence>
<evidence type="ECO:0000313" key="2">
    <source>
        <dbReference type="EMBL" id="KAK8036308.1"/>
    </source>
</evidence>
<dbReference type="Proteomes" id="UP001444661">
    <property type="component" value="Unassembled WGS sequence"/>
</dbReference>
<comment type="caution">
    <text evidence="2">The sequence shown here is derived from an EMBL/GenBank/DDBJ whole genome shotgun (WGS) entry which is preliminary data.</text>
</comment>
<name>A0ABR1SPQ6_9PEZI</name>
<proteinExistence type="predicted"/>
<feature type="compositionally biased region" description="Polar residues" evidence="1">
    <location>
        <begin position="1"/>
        <end position="23"/>
    </location>
</feature>
<accession>A0ABR1SPQ6</accession>
<reference evidence="2 3" key="1">
    <citation type="submission" date="2023-01" db="EMBL/GenBank/DDBJ databases">
        <title>Analysis of 21 Apiospora genomes using comparative genomics revels a genus with tremendous synthesis potential of carbohydrate active enzymes and secondary metabolites.</title>
        <authorList>
            <person name="Sorensen T."/>
        </authorList>
    </citation>
    <scope>NUCLEOTIDE SEQUENCE [LARGE SCALE GENOMIC DNA]</scope>
    <source>
        <strain evidence="2 3">CBS 33761</strain>
    </source>
</reference>
<keyword evidence="3" id="KW-1185">Reference proteome</keyword>
<dbReference type="EMBL" id="JAQQWK010000008">
    <property type="protein sequence ID" value="KAK8036308.1"/>
    <property type="molecule type" value="Genomic_DNA"/>
</dbReference>
<evidence type="ECO:0000256" key="1">
    <source>
        <dbReference type="SAM" id="MobiDB-lite"/>
    </source>
</evidence>
<gene>
    <name evidence="2" type="ORF">PG993_008922</name>
</gene>
<organism evidence="2 3">
    <name type="scientific">Apiospora rasikravindrae</name>
    <dbReference type="NCBI Taxonomy" id="990691"/>
    <lineage>
        <taxon>Eukaryota</taxon>
        <taxon>Fungi</taxon>
        <taxon>Dikarya</taxon>
        <taxon>Ascomycota</taxon>
        <taxon>Pezizomycotina</taxon>
        <taxon>Sordariomycetes</taxon>
        <taxon>Xylariomycetidae</taxon>
        <taxon>Amphisphaeriales</taxon>
        <taxon>Apiosporaceae</taxon>
        <taxon>Apiospora</taxon>
    </lineage>
</organism>
<evidence type="ECO:0000313" key="3">
    <source>
        <dbReference type="Proteomes" id="UP001444661"/>
    </source>
</evidence>
<feature type="region of interest" description="Disordered" evidence="1">
    <location>
        <begin position="1"/>
        <end position="25"/>
    </location>
</feature>